<accession>A0A2N5VJ16</accession>
<dbReference type="Proteomes" id="UP000235392">
    <property type="component" value="Unassembled WGS sequence"/>
</dbReference>
<gene>
    <name evidence="2" type="ORF">PCASD_01315</name>
</gene>
<proteinExistence type="predicted"/>
<dbReference type="AlphaFoldDB" id="A0A2N5VJ16"/>
<feature type="region of interest" description="Disordered" evidence="1">
    <location>
        <begin position="75"/>
        <end position="131"/>
    </location>
</feature>
<protein>
    <submittedName>
        <fullName evidence="2">Uncharacterized protein</fullName>
    </submittedName>
</protein>
<reference evidence="2 3" key="1">
    <citation type="submission" date="2017-11" db="EMBL/GenBank/DDBJ databases">
        <title>De novo assembly and phasing of dikaryotic genomes from two isolates of Puccinia coronata f. sp. avenae, the causal agent of oat crown rust.</title>
        <authorList>
            <person name="Miller M.E."/>
            <person name="Zhang Y."/>
            <person name="Omidvar V."/>
            <person name="Sperschneider J."/>
            <person name="Schwessinger B."/>
            <person name="Raley C."/>
            <person name="Palmer J.M."/>
            <person name="Garnica D."/>
            <person name="Upadhyaya N."/>
            <person name="Rathjen J."/>
            <person name="Taylor J.M."/>
            <person name="Park R.F."/>
            <person name="Dodds P.N."/>
            <person name="Hirsch C.D."/>
            <person name="Kianian S.F."/>
            <person name="Figueroa M."/>
        </authorList>
    </citation>
    <scope>NUCLEOTIDE SEQUENCE [LARGE SCALE GENOMIC DNA]</scope>
    <source>
        <strain evidence="2">12SD80</strain>
    </source>
</reference>
<name>A0A2N5VJ16_9BASI</name>
<dbReference type="EMBL" id="PGCI01000013">
    <property type="protein sequence ID" value="PLW49981.1"/>
    <property type="molecule type" value="Genomic_DNA"/>
</dbReference>
<evidence type="ECO:0000256" key="1">
    <source>
        <dbReference type="SAM" id="MobiDB-lite"/>
    </source>
</evidence>
<evidence type="ECO:0000313" key="2">
    <source>
        <dbReference type="EMBL" id="PLW49981.1"/>
    </source>
</evidence>
<evidence type="ECO:0000313" key="3">
    <source>
        <dbReference type="Proteomes" id="UP000235392"/>
    </source>
</evidence>
<comment type="caution">
    <text evidence="2">The sequence shown here is derived from an EMBL/GenBank/DDBJ whole genome shotgun (WGS) entry which is preliminary data.</text>
</comment>
<sequence>MANIKAILFPSRRKMLDNFPDGDNGLPSSTNAQESMHQVYYMSRLERDHAMVMRGVPIRYGSQPKKQVDITQSIGWIKPTKQQSAASKEQAAKNDGQPPDTTELLLGESTRPLKKVKLGRPANSPNIDKNP</sequence>
<organism evidence="2 3">
    <name type="scientific">Puccinia coronata f. sp. avenae</name>
    <dbReference type="NCBI Taxonomy" id="200324"/>
    <lineage>
        <taxon>Eukaryota</taxon>
        <taxon>Fungi</taxon>
        <taxon>Dikarya</taxon>
        <taxon>Basidiomycota</taxon>
        <taxon>Pucciniomycotina</taxon>
        <taxon>Pucciniomycetes</taxon>
        <taxon>Pucciniales</taxon>
        <taxon>Pucciniaceae</taxon>
        <taxon>Puccinia</taxon>
    </lineage>
</organism>